<sequence>MNQWSFYGCVYIAQFLENREQFAYLTGWMTPDVMKDPQDVVRRQDNNNSNVTCQTDSKRVLFSQRPTTLHDMVQALIKGFTRDYRFVKGANYL</sequence>
<name>A0A9N8WAL8_9GLOM</name>
<proteinExistence type="predicted"/>
<dbReference type="Proteomes" id="UP000789570">
    <property type="component" value="Unassembled WGS sequence"/>
</dbReference>
<gene>
    <name evidence="1" type="ORF">FCALED_LOCUS2699</name>
</gene>
<evidence type="ECO:0000313" key="2">
    <source>
        <dbReference type="Proteomes" id="UP000789570"/>
    </source>
</evidence>
<organism evidence="1 2">
    <name type="scientific">Funneliformis caledonium</name>
    <dbReference type="NCBI Taxonomy" id="1117310"/>
    <lineage>
        <taxon>Eukaryota</taxon>
        <taxon>Fungi</taxon>
        <taxon>Fungi incertae sedis</taxon>
        <taxon>Mucoromycota</taxon>
        <taxon>Glomeromycotina</taxon>
        <taxon>Glomeromycetes</taxon>
        <taxon>Glomerales</taxon>
        <taxon>Glomeraceae</taxon>
        <taxon>Funneliformis</taxon>
    </lineage>
</organism>
<dbReference type="EMBL" id="CAJVPQ010000429">
    <property type="protein sequence ID" value="CAG8480795.1"/>
    <property type="molecule type" value="Genomic_DNA"/>
</dbReference>
<reference evidence="1" key="1">
    <citation type="submission" date="2021-06" db="EMBL/GenBank/DDBJ databases">
        <authorList>
            <person name="Kallberg Y."/>
            <person name="Tangrot J."/>
            <person name="Rosling A."/>
        </authorList>
    </citation>
    <scope>NUCLEOTIDE SEQUENCE</scope>
    <source>
        <strain evidence="1">UK204</strain>
    </source>
</reference>
<comment type="caution">
    <text evidence="1">The sequence shown here is derived from an EMBL/GenBank/DDBJ whole genome shotgun (WGS) entry which is preliminary data.</text>
</comment>
<keyword evidence="2" id="KW-1185">Reference proteome</keyword>
<evidence type="ECO:0000313" key="1">
    <source>
        <dbReference type="EMBL" id="CAG8480795.1"/>
    </source>
</evidence>
<dbReference type="AlphaFoldDB" id="A0A9N8WAL8"/>
<protein>
    <submittedName>
        <fullName evidence="1">13798_t:CDS:1</fullName>
    </submittedName>
</protein>
<accession>A0A9N8WAL8</accession>